<dbReference type="SUPFAM" id="SSF88659">
    <property type="entry name" value="Sigma3 and sigma4 domains of RNA polymerase sigma factors"/>
    <property type="match status" value="1"/>
</dbReference>
<proteinExistence type="predicted"/>
<dbReference type="GO" id="GO:0006352">
    <property type="term" value="P:DNA-templated transcription initiation"/>
    <property type="evidence" value="ECO:0007669"/>
    <property type="project" value="InterPro"/>
</dbReference>
<organism evidence="5 6">
    <name type="scientific">Arenimonas terrae</name>
    <dbReference type="NCBI Taxonomy" id="2546226"/>
    <lineage>
        <taxon>Bacteria</taxon>
        <taxon>Pseudomonadati</taxon>
        <taxon>Pseudomonadota</taxon>
        <taxon>Gammaproteobacteria</taxon>
        <taxon>Lysobacterales</taxon>
        <taxon>Lysobacteraceae</taxon>
        <taxon>Arenimonas</taxon>
    </lineage>
</organism>
<feature type="domain" description="RNA polymerase sigma-70 ECF-like HTH" evidence="4">
    <location>
        <begin position="90"/>
        <end position="265"/>
    </location>
</feature>
<name>A0A5C4RTM0_9GAMM</name>
<dbReference type="InterPro" id="IPR039425">
    <property type="entry name" value="RNA_pol_sigma-70-like"/>
</dbReference>
<keyword evidence="6" id="KW-1185">Reference proteome</keyword>
<keyword evidence="3" id="KW-0804">Transcription</keyword>
<dbReference type="InterPro" id="IPR013324">
    <property type="entry name" value="RNA_pol_sigma_r3/r4-like"/>
</dbReference>
<comment type="caution">
    <text evidence="5">The sequence shown here is derived from an EMBL/GenBank/DDBJ whole genome shotgun (WGS) entry which is preliminary data.</text>
</comment>
<dbReference type="InterPro" id="IPR036388">
    <property type="entry name" value="WH-like_DNA-bd_sf"/>
</dbReference>
<dbReference type="Pfam" id="PF07638">
    <property type="entry name" value="Sigma70_ECF"/>
    <property type="match status" value="1"/>
</dbReference>
<dbReference type="Proteomes" id="UP000305760">
    <property type="component" value="Unassembled WGS sequence"/>
</dbReference>
<dbReference type="Gene3D" id="1.10.10.10">
    <property type="entry name" value="Winged helix-like DNA-binding domain superfamily/Winged helix DNA-binding domain"/>
    <property type="match status" value="1"/>
</dbReference>
<dbReference type="NCBIfam" id="TIGR02999">
    <property type="entry name" value="Sig-70_X6"/>
    <property type="match status" value="1"/>
</dbReference>
<dbReference type="PANTHER" id="PTHR43133">
    <property type="entry name" value="RNA POLYMERASE ECF-TYPE SIGMA FACTO"/>
    <property type="match status" value="1"/>
</dbReference>
<evidence type="ECO:0000313" key="6">
    <source>
        <dbReference type="Proteomes" id="UP000305760"/>
    </source>
</evidence>
<keyword evidence="2" id="KW-0731">Sigma factor</keyword>
<gene>
    <name evidence="5" type="ORF">E1B00_00500</name>
</gene>
<evidence type="ECO:0000256" key="1">
    <source>
        <dbReference type="ARBA" id="ARBA00023015"/>
    </source>
</evidence>
<dbReference type="GO" id="GO:0016987">
    <property type="term" value="F:sigma factor activity"/>
    <property type="evidence" value="ECO:0007669"/>
    <property type="project" value="UniProtKB-KW"/>
</dbReference>
<evidence type="ECO:0000256" key="3">
    <source>
        <dbReference type="ARBA" id="ARBA00023163"/>
    </source>
</evidence>
<dbReference type="NCBIfam" id="TIGR02937">
    <property type="entry name" value="sigma70-ECF"/>
    <property type="match status" value="1"/>
</dbReference>
<evidence type="ECO:0000259" key="4">
    <source>
        <dbReference type="Pfam" id="PF07638"/>
    </source>
</evidence>
<accession>A0A5C4RTM0</accession>
<dbReference type="InterPro" id="IPR014284">
    <property type="entry name" value="RNA_pol_sigma-70_dom"/>
</dbReference>
<evidence type="ECO:0000313" key="5">
    <source>
        <dbReference type="EMBL" id="TNJ34309.1"/>
    </source>
</evidence>
<dbReference type="InterPro" id="IPR011517">
    <property type="entry name" value="RNA_pol_sigma70_ECF-like"/>
</dbReference>
<dbReference type="EMBL" id="SMDR01000001">
    <property type="protein sequence ID" value="TNJ34309.1"/>
    <property type="molecule type" value="Genomic_DNA"/>
</dbReference>
<dbReference type="AlphaFoldDB" id="A0A5C4RTM0"/>
<dbReference type="PANTHER" id="PTHR43133:SF39">
    <property type="entry name" value="SIMILAR TO RNA POLYMERASE SIGMA-E FACTOR"/>
    <property type="match status" value="1"/>
</dbReference>
<evidence type="ECO:0000256" key="2">
    <source>
        <dbReference type="ARBA" id="ARBA00023082"/>
    </source>
</evidence>
<dbReference type="InterPro" id="IPR053812">
    <property type="entry name" value="HTH_Sigma70_ECF-like"/>
</dbReference>
<sequence length="267" mass="28931">MANPLLVPTIFPGRGRCQPPGKPRRLDGSAEPCAWRARRAGARRTATRPARRKADHCARPARLCQTCARSAGGTARPGAGMAEEPGRAPVTEWLARGRAGDAAARDAAYAAVYEQLKQAAHKQLRGQRHALQTTALVHEAWLKLAGNAELAPADRNHLMALSTHAMRHILVDHARQVQAAKRGGGEQALTLTASGIAQPQAEVEVLALHALLEELQGFDPRAAQIVELRYFGGYDEPQIAGLLDISLTTVQRDWRRTRAWLAAKLGD</sequence>
<protein>
    <submittedName>
        <fullName evidence="5">Sigma-70 family RNA polymerase sigma factor</fullName>
    </submittedName>
</protein>
<reference evidence="5 6" key="1">
    <citation type="submission" date="2019-03" db="EMBL/GenBank/DDBJ databases">
        <title>Arenimonas daejeonensis sp. nov., isolated from compost.</title>
        <authorList>
            <person name="Jeon C.O."/>
        </authorList>
    </citation>
    <scope>NUCLEOTIDE SEQUENCE [LARGE SCALE GENOMIC DNA]</scope>
    <source>
        <strain evidence="5 6">R29</strain>
    </source>
</reference>
<keyword evidence="1" id="KW-0805">Transcription regulation</keyword>
<dbReference type="OrthoDB" id="128473at2"/>